<protein>
    <recommendedName>
        <fullName evidence="3">Lipoprotein</fullName>
    </recommendedName>
</protein>
<proteinExistence type="predicted"/>
<evidence type="ECO:0000313" key="1">
    <source>
        <dbReference type="EMBL" id="WXA90465.1"/>
    </source>
</evidence>
<keyword evidence="2" id="KW-1185">Reference proteome</keyword>
<evidence type="ECO:0008006" key="3">
    <source>
        <dbReference type="Google" id="ProtNLM"/>
    </source>
</evidence>
<dbReference type="EMBL" id="CP089982">
    <property type="protein sequence ID" value="WXA90465.1"/>
    <property type="molecule type" value="Genomic_DNA"/>
</dbReference>
<gene>
    <name evidence="1" type="ORF">LZC95_28885</name>
</gene>
<dbReference type="Proteomes" id="UP001379533">
    <property type="component" value="Chromosome"/>
</dbReference>
<sequence length="160" mass="17380">MRLRLACLPFFMLLGCGESGSTPTGVDAGADPCVVHTNDGPTIQEAIVMGETPAARGGEIQDGVYHLTAYTTYITRPQNGAPDTLSETLVVQAGVMRSSGRRDGRDYFRAYAYTLASDTKLSFRDRCADAFQGDTGEEFTATPGQLLRIVGDHVYTYDRR</sequence>
<evidence type="ECO:0000313" key="2">
    <source>
        <dbReference type="Proteomes" id="UP001379533"/>
    </source>
</evidence>
<accession>A0ABZ2JVH5</accession>
<dbReference type="PROSITE" id="PS51257">
    <property type="entry name" value="PROKAR_LIPOPROTEIN"/>
    <property type="match status" value="1"/>
</dbReference>
<dbReference type="RefSeq" id="WP_394841079.1">
    <property type="nucleotide sequence ID" value="NZ_CP089982.1"/>
</dbReference>
<reference evidence="1 2" key="1">
    <citation type="submission" date="2021-12" db="EMBL/GenBank/DDBJ databases">
        <title>Discovery of the Pendulisporaceae a myxobacterial family with distinct sporulation behavior and unique specialized metabolism.</title>
        <authorList>
            <person name="Garcia R."/>
            <person name="Popoff A."/>
            <person name="Bader C.D."/>
            <person name="Loehr J."/>
            <person name="Walesch S."/>
            <person name="Walt C."/>
            <person name="Boldt J."/>
            <person name="Bunk B."/>
            <person name="Haeckl F.J.F.P.J."/>
            <person name="Gunesch A.P."/>
            <person name="Birkelbach J."/>
            <person name="Nuebel U."/>
            <person name="Pietschmann T."/>
            <person name="Bach T."/>
            <person name="Mueller R."/>
        </authorList>
    </citation>
    <scope>NUCLEOTIDE SEQUENCE [LARGE SCALE GENOMIC DNA]</scope>
    <source>
        <strain evidence="1 2">MSr12523</strain>
    </source>
</reference>
<name>A0ABZ2JVH5_9BACT</name>
<organism evidence="1 2">
    <name type="scientific">Pendulispora brunnea</name>
    <dbReference type="NCBI Taxonomy" id="2905690"/>
    <lineage>
        <taxon>Bacteria</taxon>
        <taxon>Pseudomonadati</taxon>
        <taxon>Myxococcota</taxon>
        <taxon>Myxococcia</taxon>
        <taxon>Myxococcales</taxon>
        <taxon>Sorangiineae</taxon>
        <taxon>Pendulisporaceae</taxon>
        <taxon>Pendulispora</taxon>
    </lineage>
</organism>